<comment type="caution">
    <text evidence="4">The sequence shown here is derived from an EMBL/GenBank/DDBJ whole genome shotgun (WGS) entry which is preliminary data.</text>
</comment>
<dbReference type="InterPro" id="IPR018253">
    <property type="entry name" value="DnaJ_domain_CS"/>
</dbReference>
<proteinExistence type="predicted"/>
<protein>
    <recommendedName>
        <fullName evidence="6">J domain-containing protein</fullName>
    </recommendedName>
</protein>
<feature type="region of interest" description="Disordered" evidence="1">
    <location>
        <begin position="1"/>
        <end position="45"/>
    </location>
</feature>
<dbReference type="Proteomes" id="UP000794436">
    <property type="component" value="Unassembled WGS sequence"/>
</dbReference>
<gene>
    <name evidence="4" type="ORF">Poli38472_010137</name>
</gene>
<feature type="domain" description="Ubiquitin-like" evidence="2">
    <location>
        <begin position="621"/>
        <end position="698"/>
    </location>
</feature>
<feature type="region of interest" description="Disordered" evidence="1">
    <location>
        <begin position="100"/>
        <end position="141"/>
    </location>
</feature>
<feature type="domain" description="J" evidence="3">
    <location>
        <begin position="149"/>
        <end position="227"/>
    </location>
</feature>
<reference evidence="4" key="1">
    <citation type="submission" date="2019-03" db="EMBL/GenBank/DDBJ databases">
        <title>Long read genome sequence of the mycoparasitic Pythium oligandrum ATCC 38472 isolated from sugarbeet rhizosphere.</title>
        <authorList>
            <person name="Gaulin E."/>
        </authorList>
    </citation>
    <scope>NUCLEOTIDE SEQUENCE</scope>
    <source>
        <strain evidence="4">ATCC 38472_TT</strain>
    </source>
</reference>
<dbReference type="PROSITE" id="PS50076">
    <property type="entry name" value="DNAJ_2"/>
    <property type="match status" value="1"/>
</dbReference>
<keyword evidence="5" id="KW-1185">Reference proteome</keyword>
<dbReference type="SUPFAM" id="SSF46565">
    <property type="entry name" value="Chaperone J-domain"/>
    <property type="match status" value="1"/>
</dbReference>
<accession>A0A8K1C8X5</accession>
<dbReference type="SMART" id="SM00271">
    <property type="entry name" value="DnaJ"/>
    <property type="match status" value="1"/>
</dbReference>
<dbReference type="PROSITE" id="PS00636">
    <property type="entry name" value="DNAJ_1"/>
    <property type="match status" value="1"/>
</dbReference>
<dbReference type="CDD" id="cd06257">
    <property type="entry name" value="DnaJ"/>
    <property type="match status" value="1"/>
</dbReference>
<evidence type="ECO:0000259" key="2">
    <source>
        <dbReference type="PROSITE" id="PS50053"/>
    </source>
</evidence>
<dbReference type="PROSITE" id="PS50053">
    <property type="entry name" value="UBIQUITIN_2"/>
    <property type="match status" value="1"/>
</dbReference>
<feature type="compositionally biased region" description="Basic and acidic residues" evidence="1">
    <location>
        <begin position="106"/>
        <end position="121"/>
    </location>
</feature>
<dbReference type="EMBL" id="SPLM01000111">
    <property type="protein sequence ID" value="TMW58578.1"/>
    <property type="molecule type" value="Genomic_DNA"/>
</dbReference>
<dbReference type="Pfam" id="PF00226">
    <property type="entry name" value="DnaJ"/>
    <property type="match status" value="1"/>
</dbReference>
<sequence length="847" mass="96132">MTTTEDIKPRKYGEGDNEEANCGGTTSADAVEAKNESTEQEDDVKSRRLALLEKIALFERRGAILPTDAHTLRFQVHDSTSGQWEAVENRLKQLALNWNPYQDYSPDDRRDQEKARERSNSKDSSSQSPPDIKRATKKPGRVVPRKKKDFYELLELSGHDATPDEIKKQFRKLALRSHPDKQMQASAAAGDDTEDIATNDSTEFARLRLAYETLSDPEQRAAYDAKLAALASGSLDDPLVDGIHVKDQIKLEAATDFASLEWMARVKHKMDVMDRIAEWAKLLQICATDLRFETGEVCIGRGCGKIVSMDRDLECYGSPRRRVFVCLLHKYIHACDETCTSHYGDTELDRKVCSMRAYWLVQNWLFDQLQMAANRVKQEEEETKGDDHPSEAHNCELVASEIHLGDTLTTFSLACANECCSETCQKRFQFLEEGIFVCRRHGTPHVCTYEQCNRKELRNGQYICWVSGKFYGHKREDVGTGTRTRRLVYTDRHGEASEIEMDVPVLLPLGKMTSYLLEGGPKSAAERSSSLSPPPPSDKTWGSSVIDDEIQEGRSPTVRRAMTVANYKRAREEETSPARARIRRRLVEKVQQADSSFYIYLKVPPAVANLPKVALELNDQMPIDSEASEAPAANNILPIRVRPRNTLNYIKHWMEELTEQQISIWDQQIFWSDTLIGDEAKVMTLEEHGISDGCYLELRLHDDCPLLLATWGGKQSSVGEYNTVQISKEAEEDLDEQQEEFENVIAAEEDAFEQERLQRKREKLANRGAMHHLEVIQYDGSVPRLVGVIPEKPRHLKQLTAERSQASRPINVRDLDARRTVEKDAMAMRSVANVAEPVKPKAENKTK</sequence>
<organism evidence="4 5">
    <name type="scientific">Pythium oligandrum</name>
    <name type="common">Mycoparasitic fungus</name>
    <dbReference type="NCBI Taxonomy" id="41045"/>
    <lineage>
        <taxon>Eukaryota</taxon>
        <taxon>Sar</taxon>
        <taxon>Stramenopiles</taxon>
        <taxon>Oomycota</taxon>
        <taxon>Peronosporomycetes</taxon>
        <taxon>Pythiales</taxon>
        <taxon>Pythiaceae</taxon>
        <taxon>Pythium</taxon>
    </lineage>
</organism>
<dbReference type="InterPro" id="IPR000626">
    <property type="entry name" value="Ubiquitin-like_dom"/>
</dbReference>
<dbReference type="AlphaFoldDB" id="A0A8K1C8X5"/>
<evidence type="ECO:0000313" key="5">
    <source>
        <dbReference type="Proteomes" id="UP000794436"/>
    </source>
</evidence>
<dbReference type="OrthoDB" id="445556at2759"/>
<feature type="region of interest" description="Disordered" evidence="1">
    <location>
        <begin position="522"/>
        <end position="554"/>
    </location>
</feature>
<dbReference type="Gene3D" id="1.10.287.110">
    <property type="entry name" value="DnaJ domain"/>
    <property type="match status" value="1"/>
</dbReference>
<evidence type="ECO:0000313" key="4">
    <source>
        <dbReference type="EMBL" id="TMW58578.1"/>
    </source>
</evidence>
<evidence type="ECO:0000256" key="1">
    <source>
        <dbReference type="SAM" id="MobiDB-lite"/>
    </source>
</evidence>
<dbReference type="InterPro" id="IPR036869">
    <property type="entry name" value="J_dom_sf"/>
</dbReference>
<evidence type="ECO:0008006" key="6">
    <source>
        <dbReference type="Google" id="ProtNLM"/>
    </source>
</evidence>
<dbReference type="InterPro" id="IPR050817">
    <property type="entry name" value="DjlA_DnaK_co-chaperone"/>
</dbReference>
<feature type="compositionally biased region" description="Basic and acidic residues" evidence="1">
    <location>
        <begin position="1"/>
        <end position="14"/>
    </location>
</feature>
<evidence type="ECO:0000259" key="3">
    <source>
        <dbReference type="PROSITE" id="PS50076"/>
    </source>
</evidence>
<dbReference type="PANTHER" id="PTHR24074">
    <property type="entry name" value="CO-CHAPERONE PROTEIN DJLA"/>
    <property type="match status" value="1"/>
</dbReference>
<dbReference type="InterPro" id="IPR001623">
    <property type="entry name" value="DnaJ_domain"/>
</dbReference>
<name>A0A8K1C8X5_PYTOL</name>